<gene>
    <name evidence="1" type="ORF">EJ03DRAFT_17666</name>
</gene>
<accession>A0A6G1KVR4</accession>
<keyword evidence="2" id="KW-1185">Reference proteome</keyword>
<dbReference type="AlphaFoldDB" id="A0A6G1KVR4"/>
<dbReference type="EMBL" id="ML995912">
    <property type="protein sequence ID" value="KAF2764731.1"/>
    <property type="molecule type" value="Genomic_DNA"/>
</dbReference>
<sequence>MAAENKTIILITGGERPKLPDALLPDTRRSKLRYRLLSDPAKHTLVCSRSMEKGEIAHADFRARDLAGVVELGCG</sequence>
<name>A0A6G1KVR4_9PEZI</name>
<dbReference type="Proteomes" id="UP000799436">
    <property type="component" value="Unassembled WGS sequence"/>
</dbReference>
<evidence type="ECO:0000313" key="2">
    <source>
        <dbReference type="Proteomes" id="UP000799436"/>
    </source>
</evidence>
<organism evidence="1 2">
    <name type="scientific">Teratosphaeria nubilosa</name>
    <dbReference type="NCBI Taxonomy" id="161662"/>
    <lineage>
        <taxon>Eukaryota</taxon>
        <taxon>Fungi</taxon>
        <taxon>Dikarya</taxon>
        <taxon>Ascomycota</taxon>
        <taxon>Pezizomycotina</taxon>
        <taxon>Dothideomycetes</taxon>
        <taxon>Dothideomycetidae</taxon>
        <taxon>Mycosphaerellales</taxon>
        <taxon>Teratosphaeriaceae</taxon>
        <taxon>Teratosphaeria</taxon>
    </lineage>
</organism>
<evidence type="ECO:0000313" key="1">
    <source>
        <dbReference type="EMBL" id="KAF2764731.1"/>
    </source>
</evidence>
<protein>
    <submittedName>
        <fullName evidence="1">Uncharacterized protein</fullName>
    </submittedName>
</protein>
<proteinExistence type="predicted"/>
<reference evidence="1" key="1">
    <citation type="journal article" date="2020" name="Stud. Mycol.">
        <title>101 Dothideomycetes genomes: a test case for predicting lifestyles and emergence of pathogens.</title>
        <authorList>
            <person name="Haridas S."/>
            <person name="Albert R."/>
            <person name="Binder M."/>
            <person name="Bloem J."/>
            <person name="Labutti K."/>
            <person name="Salamov A."/>
            <person name="Andreopoulos B."/>
            <person name="Baker S."/>
            <person name="Barry K."/>
            <person name="Bills G."/>
            <person name="Bluhm B."/>
            <person name="Cannon C."/>
            <person name="Castanera R."/>
            <person name="Culley D."/>
            <person name="Daum C."/>
            <person name="Ezra D."/>
            <person name="Gonzalez J."/>
            <person name="Henrissat B."/>
            <person name="Kuo A."/>
            <person name="Liang C."/>
            <person name="Lipzen A."/>
            <person name="Lutzoni F."/>
            <person name="Magnuson J."/>
            <person name="Mondo S."/>
            <person name="Nolan M."/>
            <person name="Ohm R."/>
            <person name="Pangilinan J."/>
            <person name="Park H.-J."/>
            <person name="Ramirez L."/>
            <person name="Alfaro M."/>
            <person name="Sun H."/>
            <person name="Tritt A."/>
            <person name="Yoshinaga Y."/>
            <person name="Zwiers L.-H."/>
            <person name="Turgeon B."/>
            <person name="Goodwin S."/>
            <person name="Spatafora J."/>
            <person name="Crous P."/>
            <person name="Grigoriev I."/>
        </authorList>
    </citation>
    <scope>NUCLEOTIDE SEQUENCE</scope>
    <source>
        <strain evidence="1">CBS 116005</strain>
    </source>
</reference>